<accession>A0AAD5TUY8</accession>
<feature type="region of interest" description="Disordered" evidence="1">
    <location>
        <begin position="25"/>
        <end position="50"/>
    </location>
</feature>
<feature type="compositionally biased region" description="Polar residues" evidence="1">
    <location>
        <begin position="25"/>
        <end position="45"/>
    </location>
</feature>
<dbReference type="EMBL" id="JADGJW010001201">
    <property type="protein sequence ID" value="KAJ3205468.1"/>
    <property type="molecule type" value="Genomic_DNA"/>
</dbReference>
<gene>
    <name evidence="2" type="ORF">HK099_000822</name>
</gene>
<comment type="caution">
    <text evidence="2">The sequence shown here is derived from an EMBL/GenBank/DDBJ whole genome shotgun (WGS) entry which is preliminary data.</text>
</comment>
<organism evidence="2 3">
    <name type="scientific">Clydaea vesicula</name>
    <dbReference type="NCBI Taxonomy" id="447962"/>
    <lineage>
        <taxon>Eukaryota</taxon>
        <taxon>Fungi</taxon>
        <taxon>Fungi incertae sedis</taxon>
        <taxon>Chytridiomycota</taxon>
        <taxon>Chytridiomycota incertae sedis</taxon>
        <taxon>Chytridiomycetes</taxon>
        <taxon>Lobulomycetales</taxon>
        <taxon>Lobulomycetaceae</taxon>
        <taxon>Clydaea</taxon>
    </lineage>
</organism>
<evidence type="ECO:0000313" key="3">
    <source>
        <dbReference type="Proteomes" id="UP001211065"/>
    </source>
</evidence>
<name>A0AAD5TUY8_9FUNG</name>
<reference evidence="2" key="1">
    <citation type="submission" date="2020-05" db="EMBL/GenBank/DDBJ databases">
        <title>Phylogenomic resolution of chytrid fungi.</title>
        <authorList>
            <person name="Stajich J.E."/>
            <person name="Amses K."/>
            <person name="Simmons R."/>
            <person name="Seto K."/>
            <person name="Myers J."/>
            <person name="Bonds A."/>
            <person name="Quandt C.A."/>
            <person name="Barry K."/>
            <person name="Liu P."/>
            <person name="Grigoriev I."/>
            <person name="Longcore J.E."/>
            <person name="James T.Y."/>
        </authorList>
    </citation>
    <scope>NUCLEOTIDE SEQUENCE</scope>
    <source>
        <strain evidence="2">JEL0476</strain>
    </source>
</reference>
<evidence type="ECO:0000256" key="1">
    <source>
        <dbReference type="SAM" id="MobiDB-lite"/>
    </source>
</evidence>
<keyword evidence="3" id="KW-1185">Reference proteome</keyword>
<dbReference type="Proteomes" id="UP001211065">
    <property type="component" value="Unassembled WGS sequence"/>
</dbReference>
<dbReference type="AlphaFoldDB" id="A0AAD5TUY8"/>
<protein>
    <submittedName>
        <fullName evidence="2">Uncharacterized protein</fullName>
    </submittedName>
</protein>
<feature type="non-terminal residue" evidence="2">
    <location>
        <position position="213"/>
    </location>
</feature>
<evidence type="ECO:0000313" key="2">
    <source>
        <dbReference type="EMBL" id="KAJ3205468.1"/>
    </source>
</evidence>
<proteinExistence type="predicted"/>
<sequence length="213" mass="23555">MSTPSPLLKPSHIFLPTSLNSIYKSPPQQNFPSLKPNSTSNQSIPRSKKNKLTRRLSNILLRSSTDANCDNSVALQSQNISTPVNCSDDETTDCASNASSIISNIEISATTKTSHPITSDTNISLNPDLKISPLTTEANSTPIISVTEVLQTENYLLSNNLSIKNCLNDKNIIGQRTSKVFTSSNRTFASHERRNKEVHRLFKDLPDDDYYVD</sequence>